<protein>
    <submittedName>
        <fullName evidence="1">Uncharacterized protein</fullName>
    </submittedName>
</protein>
<proteinExistence type="predicted"/>
<dbReference type="AlphaFoldDB" id="A0A382JRI5"/>
<evidence type="ECO:0000313" key="1">
    <source>
        <dbReference type="EMBL" id="SVC15124.1"/>
    </source>
</evidence>
<reference evidence="1" key="1">
    <citation type="submission" date="2018-05" db="EMBL/GenBank/DDBJ databases">
        <authorList>
            <person name="Lanie J.A."/>
            <person name="Ng W.-L."/>
            <person name="Kazmierczak K.M."/>
            <person name="Andrzejewski T.M."/>
            <person name="Davidsen T.M."/>
            <person name="Wayne K.J."/>
            <person name="Tettelin H."/>
            <person name="Glass J.I."/>
            <person name="Rusch D."/>
            <person name="Podicherti R."/>
            <person name="Tsui H.-C.T."/>
            <person name="Winkler M.E."/>
        </authorList>
    </citation>
    <scope>NUCLEOTIDE SEQUENCE</scope>
</reference>
<name>A0A382JRI5_9ZZZZ</name>
<dbReference type="EMBL" id="UINC01076195">
    <property type="protein sequence ID" value="SVC15124.1"/>
    <property type="molecule type" value="Genomic_DNA"/>
</dbReference>
<accession>A0A382JRI5</accession>
<gene>
    <name evidence="1" type="ORF">METZ01_LOCUS267978</name>
</gene>
<organism evidence="1">
    <name type="scientific">marine metagenome</name>
    <dbReference type="NCBI Taxonomy" id="408172"/>
    <lineage>
        <taxon>unclassified sequences</taxon>
        <taxon>metagenomes</taxon>
        <taxon>ecological metagenomes</taxon>
    </lineage>
</organism>
<sequence>MLAVDLNKTLFYRHRGFDREGFAKSAELAKDRLKQLRSEIDLGIEFRSSSDSFISQPMSTVQTPPIVSTTLSIPRSIRVTYSTPNIAQSIPNYQQLDLSIDQIEFTSLDLYG</sequence>